<feature type="compositionally biased region" description="Low complexity" evidence="1">
    <location>
        <begin position="233"/>
        <end position="244"/>
    </location>
</feature>
<dbReference type="EMBL" id="CP121308">
    <property type="protein sequence ID" value="WFP92811.1"/>
    <property type="molecule type" value="Genomic_DNA"/>
</dbReference>
<dbReference type="RefSeq" id="WP_060643539.1">
    <property type="nucleotide sequence ID" value="NZ_CP015880.1"/>
</dbReference>
<evidence type="ECO:0000313" key="3">
    <source>
        <dbReference type="Proteomes" id="UP001214094"/>
    </source>
</evidence>
<feature type="region of interest" description="Disordered" evidence="1">
    <location>
        <begin position="212"/>
        <end position="244"/>
    </location>
</feature>
<keyword evidence="3" id="KW-1185">Reference proteome</keyword>
<feature type="compositionally biased region" description="Basic and acidic residues" evidence="1">
    <location>
        <begin position="35"/>
        <end position="45"/>
    </location>
</feature>
<evidence type="ECO:0000313" key="2">
    <source>
        <dbReference type="EMBL" id="WFP92811.1"/>
    </source>
</evidence>
<accession>A0ABY8HKY5</accession>
<proteinExistence type="predicted"/>
<reference evidence="2 3" key="1">
    <citation type="submission" date="2023-03" db="EMBL/GenBank/DDBJ databases">
        <title>Comparative genome and transcriptome analysis combination mining strategies for increasing vitamin B12 production of Ensifer adhaerens strain.</title>
        <authorList>
            <person name="Yongheng L."/>
        </authorList>
    </citation>
    <scope>NUCLEOTIDE SEQUENCE [LARGE SCALE GENOMIC DNA]</scope>
    <source>
        <strain evidence="2 3">Casida A-T305</strain>
    </source>
</reference>
<organism evidence="2 3">
    <name type="scientific">Ensifer adhaerens</name>
    <name type="common">Sinorhizobium morelense</name>
    <dbReference type="NCBI Taxonomy" id="106592"/>
    <lineage>
        <taxon>Bacteria</taxon>
        <taxon>Pseudomonadati</taxon>
        <taxon>Pseudomonadota</taxon>
        <taxon>Alphaproteobacteria</taxon>
        <taxon>Hyphomicrobiales</taxon>
        <taxon>Rhizobiaceae</taxon>
        <taxon>Sinorhizobium/Ensifer group</taxon>
        <taxon>Ensifer</taxon>
    </lineage>
</organism>
<dbReference type="GeneID" id="42983315"/>
<feature type="region of interest" description="Disordered" evidence="1">
    <location>
        <begin position="35"/>
        <end position="117"/>
    </location>
</feature>
<name>A0ABY8HKY5_ENSAD</name>
<sequence length="244" mass="26673">MRITAIVEALVQSGASPEIILSAVRAAEAGHVSEIERRRAGDRERQQRRRARVTSRDVTVTADGALSDKESSPTPPKETNSPDPNPGGDADRPVPAAAVPDAAGSRRNGSGRAMRLPEDFEPDWDFAAGLGFGRAEAGVEFDKFRDYWRAKSGRDATKLDWAATWRNWMRNAGGRGLRGGGQARRGHHPQAPPHETAFARHQRECRQTIENQLNGNENNDLFRDDDFAGGGPAFDLGPGDYRAH</sequence>
<feature type="compositionally biased region" description="Low complexity" evidence="1">
    <location>
        <begin position="93"/>
        <end position="107"/>
    </location>
</feature>
<dbReference type="Proteomes" id="UP001214094">
    <property type="component" value="Chromosome"/>
</dbReference>
<gene>
    <name evidence="2" type="ORF">P4B07_09495</name>
</gene>
<protein>
    <submittedName>
        <fullName evidence="2">Uncharacterized protein</fullName>
    </submittedName>
</protein>
<evidence type="ECO:0000256" key="1">
    <source>
        <dbReference type="SAM" id="MobiDB-lite"/>
    </source>
</evidence>